<evidence type="ECO:0000313" key="1">
    <source>
        <dbReference type="EMBL" id="GHO49163.1"/>
    </source>
</evidence>
<accession>A0A8J3I8I3</accession>
<reference evidence="1" key="1">
    <citation type="submission" date="2020-10" db="EMBL/GenBank/DDBJ databases">
        <title>Taxonomic study of unclassified bacteria belonging to the class Ktedonobacteria.</title>
        <authorList>
            <person name="Yabe S."/>
            <person name="Wang C.M."/>
            <person name="Zheng Y."/>
            <person name="Sakai Y."/>
            <person name="Cavaletti L."/>
            <person name="Monciardini P."/>
            <person name="Donadio S."/>
        </authorList>
    </citation>
    <scope>NUCLEOTIDE SEQUENCE</scope>
    <source>
        <strain evidence="1">SOSP1-1</strain>
    </source>
</reference>
<keyword evidence="2" id="KW-1185">Reference proteome</keyword>
<evidence type="ECO:0000313" key="2">
    <source>
        <dbReference type="Proteomes" id="UP000612362"/>
    </source>
</evidence>
<protein>
    <submittedName>
        <fullName evidence="1">Uncharacterized protein</fullName>
    </submittedName>
</protein>
<proteinExistence type="predicted"/>
<dbReference type="AlphaFoldDB" id="A0A8J3I8I3"/>
<sequence>MTYLERYLNGEYEQVWDELLQMGADVRHESMYTDALAVARETMQRVRRNIEMLIERLPQRGYLFGYDFRLQPVEGKAFFDNQQKYLEMLAWVRTQPPVFLSANYIDEAYEQEEKNVFSMVPELRYSIDTPEEIEDWKRSLPDGWAWPIRMSTYVDEIERTIGPVPLSVRAWYEIVGAVNFFGYHPQWEEMLYPSDSPLPTTKSPGNASLMRECDPLLVKPLDENVLFEMQKQHYPGPPPVYSFEFAAERGDKMYGCSSTNTPYMFRFPDERADQVLAGVRYGDLGTQPL</sequence>
<dbReference type="EMBL" id="BNJF01000004">
    <property type="protein sequence ID" value="GHO49163.1"/>
    <property type="molecule type" value="Genomic_DNA"/>
</dbReference>
<organism evidence="1 2">
    <name type="scientific">Ktedonospora formicarum</name>
    <dbReference type="NCBI Taxonomy" id="2778364"/>
    <lineage>
        <taxon>Bacteria</taxon>
        <taxon>Bacillati</taxon>
        <taxon>Chloroflexota</taxon>
        <taxon>Ktedonobacteria</taxon>
        <taxon>Ktedonobacterales</taxon>
        <taxon>Ktedonobacteraceae</taxon>
        <taxon>Ktedonospora</taxon>
    </lineage>
</organism>
<gene>
    <name evidence="1" type="ORF">KSX_73260</name>
</gene>
<name>A0A8J3I8I3_9CHLR</name>
<dbReference type="Proteomes" id="UP000612362">
    <property type="component" value="Unassembled WGS sequence"/>
</dbReference>
<dbReference type="RefSeq" id="WP_220198271.1">
    <property type="nucleotide sequence ID" value="NZ_BNJF01000004.1"/>
</dbReference>
<comment type="caution">
    <text evidence="1">The sequence shown here is derived from an EMBL/GenBank/DDBJ whole genome shotgun (WGS) entry which is preliminary data.</text>
</comment>